<protein>
    <submittedName>
        <fullName evidence="1">Uncharacterized protein</fullName>
    </submittedName>
</protein>
<dbReference type="Proteomes" id="UP000266673">
    <property type="component" value="Unassembled WGS sequence"/>
</dbReference>
<reference evidence="1 2" key="1">
    <citation type="submission" date="2018-06" db="EMBL/GenBank/DDBJ databases">
        <title>Comparative genomics reveals the genomic features of Rhizophagus irregularis, R. cerebriforme, R. diaphanum and Gigaspora rosea, and their symbiotic lifestyle signature.</title>
        <authorList>
            <person name="Morin E."/>
            <person name="San Clemente H."/>
            <person name="Chen E.C.H."/>
            <person name="De La Providencia I."/>
            <person name="Hainaut M."/>
            <person name="Kuo A."/>
            <person name="Kohler A."/>
            <person name="Murat C."/>
            <person name="Tang N."/>
            <person name="Roy S."/>
            <person name="Loubradou J."/>
            <person name="Henrissat B."/>
            <person name="Grigoriev I.V."/>
            <person name="Corradi N."/>
            <person name="Roux C."/>
            <person name="Martin F.M."/>
        </authorList>
    </citation>
    <scope>NUCLEOTIDE SEQUENCE [LARGE SCALE GENOMIC DNA]</scope>
    <source>
        <strain evidence="1 2">DAOM 194757</strain>
    </source>
</reference>
<dbReference type="OrthoDB" id="2354640at2759"/>
<organism evidence="1 2">
    <name type="scientific">Gigaspora rosea</name>
    <dbReference type="NCBI Taxonomy" id="44941"/>
    <lineage>
        <taxon>Eukaryota</taxon>
        <taxon>Fungi</taxon>
        <taxon>Fungi incertae sedis</taxon>
        <taxon>Mucoromycota</taxon>
        <taxon>Glomeromycotina</taxon>
        <taxon>Glomeromycetes</taxon>
        <taxon>Diversisporales</taxon>
        <taxon>Gigasporaceae</taxon>
        <taxon>Gigaspora</taxon>
    </lineage>
</organism>
<comment type="caution">
    <text evidence="1">The sequence shown here is derived from an EMBL/GenBank/DDBJ whole genome shotgun (WGS) entry which is preliminary data.</text>
</comment>
<evidence type="ECO:0000313" key="1">
    <source>
        <dbReference type="EMBL" id="RIB26475.1"/>
    </source>
</evidence>
<keyword evidence="2" id="KW-1185">Reference proteome</keyword>
<dbReference type="EMBL" id="QKWP01000135">
    <property type="protein sequence ID" value="RIB26475.1"/>
    <property type="molecule type" value="Genomic_DNA"/>
</dbReference>
<name>A0A397VV66_9GLOM</name>
<sequence>MRNKALCKWLRSGVVIQNMKTSLESTLDSLFQICKLNISREKFSNTLKNIITNDKTFRDEHPQLIENTRNSNVIENLVNINNHFNIENNESNIESFEIETDNESHYNYINVESQSPAIILLRPTALKAHSPPPVRRIYSFSEAEQGAVVESFTTIAEKTIISLNADILSILNFIIENIKIFQRASAFHGLHKANPKNLLTDFKSKVHHKNAHGIVDSNKGRWCDFDLQLVAQLTCEVVACIGNNHETAYTMKERFDDELRHRWSNTSTDNPANFFMNIHSERRFLKRKFDDTDLDSMTDFVLKALDKVGEQEIDDKQRIIKLSLDEDETLSKIWKTAMIKKNESEQIKKSYKFIV</sequence>
<evidence type="ECO:0000313" key="2">
    <source>
        <dbReference type="Proteomes" id="UP000266673"/>
    </source>
</evidence>
<accession>A0A397VV66</accession>
<dbReference type="AlphaFoldDB" id="A0A397VV66"/>
<gene>
    <name evidence="1" type="ORF">C2G38_2240753</name>
</gene>
<proteinExistence type="predicted"/>